<feature type="domain" description="Aminotransferase class I/classII large" evidence="3">
    <location>
        <begin position="26"/>
        <end position="339"/>
    </location>
</feature>
<dbReference type="Pfam" id="PF00155">
    <property type="entry name" value="Aminotran_1_2"/>
    <property type="match status" value="1"/>
</dbReference>
<evidence type="ECO:0000313" key="5">
    <source>
        <dbReference type="Proteomes" id="UP000481852"/>
    </source>
</evidence>
<protein>
    <submittedName>
        <fullName evidence="4">Aminotransferase class I/II-fold pyridoxal phosphate-dependent enzyme</fullName>
    </submittedName>
</protein>
<dbReference type="Gene3D" id="3.40.640.10">
    <property type="entry name" value="Type I PLP-dependent aspartate aminotransferase-like (Major domain)"/>
    <property type="match status" value="1"/>
</dbReference>
<dbReference type="Gene3D" id="3.90.1150.10">
    <property type="entry name" value="Aspartate Aminotransferase, domain 1"/>
    <property type="match status" value="1"/>
</dbReference>
<dbReference type="InterPro" id="IPR015421">
    <property type="entry name" value="PyrdxlP-dep_Trfase_major"/>
</dbReference>
<keyword evidence="4" id="KW-0808">Transferase</keyword>
<comment type="cofactor">
    <cofactor evidence="1">
        <name>pyridoxal 5'-phosphate</name>
        <dbReference type="ChEBI" id="CHEBI:597326"/>
    </cofactor>
</comment>
<dbReference type="SUPFAM" id="SSF53383">
    <property type="entry name" value="PLP-dependent transferases"/>
    <property type="match status" value="1"/>
</dbReference>
<proteinExistence type="predicted"/>
<accession>A0A6L5X075</accession>
<dbReference type="AlphaFoldDB" id="A0A6L5X075"/>
<dbReference type="PANTHER" id="PTHR42885">
    <property type="entry name" value="HISTIDINOL-PHOSPHATE AMINOTRANSFERASE-RELATED"/>
    <property type="match status" value="1"/>
</dbReference>
<keyword evidence="5" id="KW-1185">Reference proteome</keyword>
<evidence type="ECO:0000259" key="3">
    <source>
        <dbReference type="Pfam" id="PF00155"/>
    </source>
</evidence>
<reference evidence="4 5" key="1">
    <citation type="submission" date="2019-08" db="EMBL/GenBank/DDBJ databases">
        <title>In-depth cultivation of the pig gut microbiome towards novel bacterial diversity and tailored functional studies.</title>
        <authorList>
            <person name="Wylensek D."/>
            <person name="Hitch T.C.A."/>
            <person name="Clavel T."/>
        </authorList>
    </citation>
    <scope>NUCLEOTIDE SEQUENCE [LARGE SCALE GENOMIC DNA]</scope>
    <source>
        <strain evidence="4 5">Oil+RF-744-WCA-WT-11</strain>
    </source>
</reference>
<sequence length="357" mass="40547">MQSQVHGGDIYSAEYSNDFSISTSPLGMPDGVRKAYIESANTLSQYPDVRCRELRTVISKEFLIPKEWIVCSAGAAELIYAVANAIRPRSGLVIAPSFSEYETALRLSGCTDIRFYTCREESGFLIGEDILDLITDDLDLFYLCNPNNPTGVLVSFELMLEIVERCRQKHVLLVLDECYVGLLRYPKQVTMLRRLEGNDYLFILNAFTKLYSVPGLRLGVGVTSSRPLLEKVRSCMQPWNVSSAAQACGIAALRDKAYVHRVRETVQEEMDFLKSSFDRIGITWYGSSSNFMFFRGPEDLFDRCAAEGILIRDCSNYRGLEPGYFRVSCRMRRDNEKLCGILAGIYAEEDYRLRKQK</sequence>
<dbReference type="GO" id="GO:0008483">
    <property type="term" value="F:transaminase activity"/>
    <property type="evidence" value="ECO:0007669"/>
    <property type="project" value="UniProtKB-KW"/>
</dbReference>
<comment type="caution">
    <text evidence="4">The sequence shown here is derived from an EMBL/GenBank/DDBJ whole genome shotgun (WGS) entry which is preliminary data.</text>
</comment>
<dbReference type="EMBL" id="VULZ01000001">
    <property type="protein sequence ID" value="MSS13731.1"/>
    <property type="molecule type" value="Genomic_DNA"/>
</dbReference>
<dbReference type="GO" id="GO:0030170">
    <property type="term" value="F:pyridoxal phosphate binding"/>
    <property type="evidence" value="ECO:0007669"/>
    <property type="project" value="InterPro"/>
</dbReference>
<dbReference type="InterPro" id="IPR015422">
    <property type="entry name" value="PyrdxlP-dep_Trfase_small"/>
</dbReference>
<dbReference type="CDD" id="cd00609">
    <property type="entry name" value="AAT_like"/>
    <property type="match status" value="1"/>
</dbReference>
<dbReference type="InterPro" id="IPR015424">
    <property type="entry name" value="PyrdxlP-dep_Trfase"/>
</dbReference>
<evidence type="ECO:0000256" key="2">
    <source>
        <dbReference type="ARBA" id="ARBA00022898"/>
    </source>
</evidence>
<dbReference type="Proteomes" id="UP000481852">
    <property type="component" value="Unassembled WGS sequence"/>
</dbReference>
<gene>
    <name evidence="4" type="ORF">FYJ35_01495</name>
</gene>
<evidence type="ECO:0000313" key="4">
    <source>
        <dbReference type="EMBL" id="MSS13731.1"/>
    </source>
</evidence>
<keyword evidence="2" id="KW-0663">Pyridoxal phosphate</keyword>
<dbReference type="RefSeq" id="WP_154522107.1">
    <property type="nucleotide sequence ID" value="NZ_VULZ01000001.1"/>
</dbReference>
<name>A0A6L5X075_9FIRM</name>
<evidence type="ECO:0000256" key="1">
    <source>
        <dbReference type="ARBA" id="ARBA00001933"/>
    </source>
</evidence>
<keyword evidence="4" id="KW-0032">Aminotransferase</keyword>
<dbReference type="PANTHER" id="PTHR42885:SF1">
    <property type="entry name" value="THREONINE-PHOSPHATE DECARBOXYLASE"/>
    <property type="match status" value="1"/>
</dbReference>
<dbReference type="InterPro" id="IPR004839">
    <property type="entry name" value="Aminotransferase_I/II_large"/>
</dbReference>
<organism evidence="4 5">
    <name type="scientific">Porcincola intestinalis</name>
    <dbReference type="NCBI Taxonomy" id="2606632"/>
    <lineage>
        <taxon>Bacteria</taxon>
        <taxon>Bacillati</taxon>
        <taxon>Bacillota</taxon>
        <taxon>Clostridia</taxon>
        <taxon>Lachnospirales</taxon>
        <taxon>Lachnospiraceae</taxon>
        <taxon>Porcincola</taxon>
    </lineage>
</organism>